<dbReference type="PANTHER" id="PTHR33674">
    <property type="entry name" value="METHIONINE-S-OXIDE REDUCTASE"/>
    <property type="match status" value="1"/>
</dbReference>
<name>S8DDB3_9LAMI</name>
<organism evidence="1 2">
    <name type="scientific">Genlisea aurea</name>
    <dbReference type="NCBI Taxonomy" id="192259"/>
    <lineage>
        <taxon>Eukaryota</taxon>
        <taxon>Viridiplantae</taxon>
        <taxon>Streptophyta</taxon>
        <taxon>Embryophyta</taxon>
        <taxon>Tracheophyta</taxon>
        <taxon>Spermatophyta</taxon>
        <taxon>Magnoliopsida</taxon>
        <taxon>eudicotyledons</taxon>
        <taxon>Gunneridae</taxon>
        <taxon>Pentapetalae</taxon>
        <taxon>asterids</taxon>
        <taxon>lamiids</taxon>
        <taxon>Lamiales</taxon>
        <taxon>Lentibulariaceae</taxon>
        <taxon>Genlisea</taxon>
    </lineage>
</organism>
<proteinExistence type="predicted"/>
<dbReference type="PANTHER" id="PTHR33674:SF5">
    <property type="entry name" value="METHIONINE-S-OXIDE REDUCTASE"/>
    <property type="match status" value="1"/>
</dbReference>
<reference evidence="1 2" key="1">
    <citation type="journal article" date="2013" name="BMC Genomics">
        <title>The miniature genome of a carnivorous plant Genlisea aurea contains a low number of genes and short non-coding sequences.</title>
        <authorList>
            <person name="Leushkin E.V."/>
            <person name="Sutormin R.A."/>
            <person name="Nabieva E.R."/>
            <person name="Penin A.A."/>
            <person name="Kondrashov A.S."/>
            <person name="Logacheva M.D."/>
        </authorList>
    </citation>
    <scope>NUCLEOTIDE SEQUENCE [LARGE SCALE GENOMIC DNA]</scope>
</reference>
<dbReference type="Proteomes" id="UP000015453">
    <property type="component" value="Unassembled WGS sequence"/>
</dbReference>
<evidence type="ECO:0008006" key="3">
    <source>
        <dbReference type="Google" id="ProtNLM"/>
    </source>
</evidence>
<accession>S8DDB3</accession>
<evidence type="ECO:0000313" key="2">
    <source>
        <dbReference type="Proteomes" id="UP000015453"/>
    </source>
</evidence>
<keyword evidence="2" id="KW-1185">Reference proteome</keyword>
<dbReference type="OrthoDB" id="2015559at2759"/>
<evidence type="ECO:0000313" key="1">
    <source>
        <dbReference type="EMBL" id="EPS60793.1"/>
    </source>
</evidence>
<sequence length="113" mass="13086">YGCKECGGDLNLRPAYLFPPDFYFEAGNKKSVSFSSVDFSRFRLEKEDRFRPFFETVNYWGIQRKRVRIKCGNCGKLLGYVYDDGPPLIHSIGHGPGQAIPRNPRYRFKIKAL</sequence>
<feature type="non-terminal residue" evidence="1">
    <location>
        <position position="1"/>
    </location>
</feature>
<feature type="non-terminal residue" evidence="1">
    <location>
        <position position="113"/>
    </location>
</feature>
<dbReference type="InterPro" id="IPR011057">
    <property type="entry name" value="Mss4-like_sf"/>
</dbReference>
<comment type="caution">
    <text evidence="1">The sequence shown here is derived from an EMBL/GenBank/DDBJ whole genome shotgun (WGS) entry which is preliminary data.</text>
</comment>
<dbReference type="Pfam" id="PF24046">
    <property type="entry name" value="At4g08330"/>
    <property type="match status" value="1"/>
</dbReference>
<dbReference type="AlphaFoldDB" id="S8DDB3"/>
<dbReference type="InterPro" id="IPR045282">
    <property type="entry name" value="At4g08330-like"/>
</dbReference>
<protein>
    <recommendedName>
        <fullName evidence="3">MsrB domain-containing protein</fullName>
    </recommendedName>
</protein>
<gene>
    <name evidence="1" type="ORF">M569_14005</name>
</gene>
<dbReference type="EMBL" id="AUSU01007295">
    <property type="protein sequence ID" value="EPS60793.1"/>
    <property type="molecule type" value="Genomic_DNA"/>
</dbReference>
<dbReference type="SUPFAM" id="SSF51316">
    <property type="entry name" value="Mss4-like"/>
    <property type="match status" value="1"/>
</dbReference>